<evidence type="ECO:0000256" key="6">
    <source>
        <dbReference type="ARBA" id="ARBA00023157"/>
    </source>
</evidence>
<evidence type="ECO:0000256" key="4">
    <source>
        <dbReference type="ARBA" id="ARBA00022859"/>
    </source>
</evidence>
<dbReference type="InterPro" id="IPR013106">
    <property type="entry name" value="Ig_V-set"/>
</dbReference>
<dbReference type="Gene3D" id="2.60.40.10">
    <property type="entry name" value="Immunoglobulins"/>
    <property type="match status" value="2"/>
</dbReference>
<evidence type="ECO:0000256" key="5">
    <source>
        <dbReference type="ARBA" id="ARBA00023136"/>
    </source>
</evidence>
<dbReference type="InterPro" id="IPR003599">
    <property type="entry name" value="Ig_sub"/>
</dbReference>
<dbReference type="PANTHER" id="PTHR19433">
    <property type="entry name" value="T-CELL RECEPTOR ALPHA CHAIN V REGION-RELATED"/>
    <property type="match status" value="1"/>
</dbReference>
<proteinExistence type="predicted"/>
<dbReference type="GO" id="GO:0002376">
    <property type="term" value="P:immune system process"/>
    <property type="evidence" value="ECO:0007669"/>
    <property type="project" value="UniProtKB-KW"/>
</dbReference>
<evidence type="ECO:0000313" key="10">
    <source>
        <dbReference type="Ensembl" id="ENSPNYP00000027137.1"/>
    </source>
</evidence>
<dbReference type="PROSITE" id="PS50835">
    <property type="entry name" value="IG_LIKE"/>
    <property type="match status" value="2"/>
</dbReference>
<dbReference type="Ensembl" id="ENSPNYT00000027798.1">
    <property type="protein sequence ID" value="ENSPNYP00000027137.1"/>
    <property type="gene ID" value="ENSPNYG00000020459.1"/>
</dbReference>
<comment type="subcellular location">
    <subcellularLocation>
        <location evidence="1">Cell membrane</location>
    </subcellularLocation>
</comment>
<dbReference type="STRING" id="303518.ENSPNYP00000027137"/>
<keyword evidence="7" id="KW-0325">Glycoprotein</keyword>
<name>A0A3B4GV42_9CICH</name>
<evidence type="ECO:0000256" key="3">
    <source>
        <dbReference type="ARBA" id="ARBA00022729"/>
    </source>
</evidence>
<dbReference type="CDD" id="cd00099">
    <property type="entry name" value="IgV"/>
    <property type="match status" value="1"/>
</dbReference>
<protein>
    <recommendedName>
        <fullName evidence="9">Ig-like domain-containing protein</fullName>
    </recommendedName>
</protein>
<dbReference type="InterPro" id="IPR036179">
    <property type="entry name" value="Ig-like_dom_sf"/>
</dbReference>
<reference evidence="10" key="1">
    <citation type="submission" date="2023-09" db="UniProtKB">
        <authorList>
            <consortium name="Ensembl"/>
        </authorList>
    </citation>
    <scope>IDENTIFICATION</scope>
</reference>
<keyword evidence="4" id="KW-0391">Immunity</keyword>
<evidence type="ECO:0000256" key="2">
    <source>
        <dbReference type="ARBA" id="ARBA00022475"/>
    </source>
</evidence>
<feature type="domain" description="Ig-like" evidence="9">
    <location>
        <begin position="33"/>
        <end position="131"/>
    </location>
</feature>
<feature type="chain" id="PRO_5017260152" description="Ig-like domain-containing protein" evidence="8">
    <location>
        <begin position="21"/>
        <end position="333"/>
    </location>
</feature>
<dbReference type="InterPro" id="IPR052051">
    <property type="entry name" value="TCR_complex_component"/>
</dbReference>
<dbReference type="GO" id="GO:0009617">
    <property type="term" value="P:response to bacterium"/>
    <property type="evidence" value="ECO:0007669"/>
    <property type="project" value="TreeGrafter"/>
</dbReference>
<dbReference type="GeneTree" id="ENSGT01030000234530"/>
<dbReference type="SMART" id="SM00409">
    <property type="entry name" value="IG"/>
    <property type="match status" value="2"/>
</dbReference>
<keyword evidence="3 8" id="KW-0732">Signal</keyword>
<dbReference type="Pfam" id="PF07686">
    <property type="entry name" value="V-set"/>
    <property type="match status" value="1"/>
</dbReference>
<evidence type="ECO:0000256" key="8">
    <source>
        <dbReference type="SAM" id="SignalP"/>
    </source>
</evidence>
<feature type="signal peptide" evidence="8">
    <location>
        <begin position="1"/>
        <end position="20"/>
    </location>
</feature>
<dbReference type="GO" id="GO:0005886">
    <property type="term" value="C:plasma membrane"/>
    <property type="evidence" value="ECO:0007669"/>
    <property type="project" value="UniProtKB-SubCell"/>
</dbReference>
<organism evidence="10">
    <name type="scientific">Pundamilia nyererei</name>
    <dbReference type="NCBI Taxonomy" id="303518"/>
    <lineage>
        <taxon>Eukaryota</taxon>
        <taxon>Metazoa</taxon>
        <taxon>Chordata</taxon>
        <taxon>Craniata</taxon>
        <taxon>Vertebrata</taxon>
        <taxon>Euteleostomi</taxon>
        <taxon>Actinopterygii</taxon>
        <taxon>Neopterygii</taxon>
        <taxon>Teleostei</taxon>
        <taxon>Neoteleostei</taxon>
        <taxon>Acanthomorphata</taxon>
        <taxon>Ovalentaria</taxon>
        <taxon>Cichlomorphae</taxon>
        <taxon>Cichliformes</taxon>
        <taxon>Cichlidae</taxon>
        <taxon>African cichlids</taxon>
        <taxon>Pseudocrenilabrinae</taxon>
        <taxon>Haplochromini</taxon>
        <taxon>Pundamilia</taxon>
    </lineage>
</organism>
<evidence type="ECO:0000259" key="9">
    <source>
        <dbReference type="PROSITE" id="PS50835"/>
    </source>
</evidence>
<accession>A0A3B4GV42</accession>
<feature type="domain" description="Ig-like" evidence="9">
    <location>
        <begin position="137"/>
        <end position="232"/>
    </location>
</feature>
<dbReference type="SMART" id="SM00406">
    <property type="entry name" value="IGv"/>
    <property type="match status" value="2"/>
</dbReference>
<sequence length="333" mass="37006">MKAATKWLLLTVGTITSILHHSLKNQMTKCQLGNSVTFTCWFPDLEYSNTRVKWYKQNIGGSLKLITTLMKATEKPTFERGFPQSRFDANSTQVMSMLTIFSTVREDEALYHCAASTWSKDHWNATYLSLNGNDSNYTVVQLPAGSDPVQPGDSVTLQCSVISSSGNSSCPDEHSVHWFGAGSDKSLANIIYTDGKGSDECTKKPESTSSSKSCVYRLSKNITSSDTETYYCALVICGEVIFGNGTKLNIRVKKNVINFFFLLSETSLGTFGGLLKDNTILLLCAVLVISVMLTQNMTKQPQPSVVDMHINACYMTDLNHFIDRPQLHKKMQY</sequence>
<evidence type="ECO:0000256" key="1">
    <source>
        <dbReference type="ARBA" id="ARBA00004236"/>
    </source>
</evidence>
<keyword evidence="6" id="KW-1015">Disulfide bond</keyword>
<dbReference type="PANTHER" id="PTHR19433:SF133">
    <property type="entry name" value="IMMUNE-TYPE RECEPTOR 5 PRECURSOR-RELATED"/>
    <property type="match status" value="1"/>
</dbReference>
<dbReference type="AlphaFoldDB" id="A0A3B4GV42"/>
<evidence type="ECO:0000256" key="7">
    <source>
        <dbReference type="ARBA" id="ARBA00023180"/>
    </source>
</evidence>
<dbReference type="InterPro" id="IPR013783">
    <property type="entry name" value="Ig-like_fold"/>
</dbReference>
<keyword evidence="5" id="KW-0472">Membrane</keyword>
<dbReference type="InterPro" id="IPR007110">
    <property type="entry name" value="Ig-like_dom"/>
</dbReference>
<keyword evidence="2" id="KW-1003">Cell membrane</keyword>
<dbReference type="SUPFAM" id="SSF48726">
    <property type="entry name" value="Immunoglobulin"/>
    <property type="match status" value="2"/>
</dbReference>